<feature type="transmembrane region" description="Helical" evidence="1">
    <location>
        <begin position="70"/>
        <end position="94"/>
    </location>
</feature>
<keyword evidence="1" id="KW-0472">Membrane</keyword>
<dbReference type="AlphaFoldDB" id="A0A6L2MN63"/>
<feature type="transmembrane region" description="Helical" evidence="1">
    <location>
        <begin position="100"/>
        <end position="118"/>
    </location>
</feature>
<organism evidence="2">
    <name type="scientific">Tanacetum cinerariifolium</name>
    <name type="common">Dalmatian daisy</name>
    <name type="synonym">Chrysanthemum cinerariifolium</name>
    <dbReference type="NCBI Taxonomy" id="118510"/>
    <lineage>
        <taxon>Eukaryota</taxon>
        <taxon>Viridiplantae</taxon>
        <taxon>Streptophyta</taxon>
        <taxon>Embryophyta</taxon>
        <taxon>Tracheophyta</taxon>
        <taxon>Spermatophyta</taxon>
        <taxon>Magnoliopsida</taxon>
        <taxon>eudicotyledons</taxon>
        <taxon>Gunneridae</taxon>
        <taxon>Pentapetalae</taxon>
        <taxon>asterids</taxon>
        <taxon>campanulids</taxon>
        <taxon>Asterales</taxon>
        <taxon>Asteraceae</taxon>
        <taxon>Asteroideae</taxon>
        <taxon>Anthemideae</taxon>
        <taxon>Anthemidinae</taxon>
        <taxon>Tanacetum</taxon>
    </lineage>
</organism>
<name>A0A6L2MN63_TANCI</name>
<evidence type="ECO:0000256" key="1">
    <source>
        <dbReference type="SAM" id="Phobius"/>
    </source>
</evidence>
<sequence>MLLRRKSLQPKSAEEPSDMPALLIECQHVAVLSVRRHYKLWILVGASCTQRKISVVSFGSISYDSFLTSILLLVVIMVTVVVVVVTVILVIVVIAIVGVVIVVVIIRIVVVIDGWAYASHQDKASSVRALDDKLGYPLMIISKDEYLTHSVPRELSGDGVIDLTGDEDPTNEDGDAKMDDSTGFLAPLGGEIFSRGRKSWESYSDNTGEELKELGFELIGSKMGQNVLFSLVRLESRPRGFVFLASLREDAGDDLNGGVGSAIYRVKEAFVPKFSSWIRLKAGEW</sequence>
<protein>
    <submittedName>
        <fullName evidence="2">Uncharacterized protein</fullName>
    </submittedName>
</protein>
<accession>A0A6L2MN63</accession>
<gene>
    <name evidence="2" type="ORF">Tci_047449</name>
</gene>
<evidence type="ECO:0000313" key="2">
    <source>
        <dbReference type="EMBL" id="GEU75471.1"/>
    </source>
</evidence>
<reference evidence="2" key="1">
    <citation type="journal article" date="2019" name="Sci. Rep.">
        <title>Draft genome of Tanacetum cinerariifolium, the natural source of mosquito coil.</title>
        <authorList>
            <person name="Yamashiro T."/>
            <person name="Shiraishi A."/>
            <person name="Satake H."/>
            <person name="Nakayama K."/>
        </authorList>
    </citation>
    <scope>NUCLEOTIDE SEQUENCE</scope>
</reference>
<keyword evidence="1" id="KW-1133">Transmembrane helix</keyword>
<proteinExistence type="predicted"/>
<keyword evidence="1" id="KW-0812">Transmembrane</keyword>
<comment type="caution">
    <text evidence="2">The sequence shown here is derived from an EMBL/GenBank/DDBJ whole genome shotgun (WGS) entry which is preliminary data.</text>
</comment>
<dbReference type="EMBL" id="BKCJ010007087">
    <property type="protein sequence ID" value="GEU75471.1"/>
    <property type="molecule type" value="Genomic_DNA"/>
</dbReference>